<evidence type="ECO:0000256" key="1">
    <source>
        <dbReference type="ARBA" id="ARBA00006611"/>
    </source>
</evidence>
<evidence type="ECO:0000256" key="3">
    <source>
        <dbReference type="ARBA" id="ARBA00022840"/>
    </source>
</evidence>
<keyword evidence="3" id="KW-0067">ATP-binding</keyword>
<evidence type="ECO:0000313" key="5">
    <source>
        <dbReference type="EMBL" id="GAA0353896.1"/>
    </source>
</evidence>
<gene>
    <name evidence="5" type="ORF">GCM10009092_17810</name>
</gene>
<dbReference type="InterPro" id="IPR001482">
    <property type="entry name" value="T2SS/T4SS_dom"/>
</dbReference>
<evidence type="ECO:0000259" key="4">
    <source>
        <dbReference type="PROSITE" id="PS00662"/>
    </source>
</evidence>
<dbReference type="Gene3D" id="3.30.450.90">
    <property type="match status" value="1"/>
</dbReference>
<organism evidence="5 6">
    <name type="scientific">Bowmanella denitrificans</name>
    <dbReference type="NCBI Taxonomy" id="366582"/>
    <lineage>
        <taxon>Bacteria</taxon>
        <taxon>Pseudomonadati</taxon>
        <taxon>Pseudomonadota</taxon>
        <taxon>Gammaproteobacteria</taxon>
        <taxon>Alteromonadales</taxon>
        <taxon>Alteromonadaceae</taxon>
        <taxon>Bowmanella</taxon>
    </lineage>
</organism>
<comment type="caution">
    <text evidence="5">The sequence shown here is derived from an EMBL/GenBank/DDBJ whole genome shotgun (WGS) entry which is preliminary data.</text>
</comment>
<dbReference type="SMART" id="SM00382">
    <property type="entry name" value="AAA"/>
    <property type="match status" value="1"/>
</dbReference>
<dbReference type="RefSeq" id="WP_343844306.1">
    <property type="nucleotide sequence ID" value="NZ_BAAAEI010000007.1"/>
</dbReference>
<dbReference type="CDD" id="cd01129">
    <property type="entry name" value="PulE-GspE-like"/>
    <property type="match status" value="1"/>
</dbReference>
<proteinExistence type="inferred from homology"/>
<dbReference type="SUPFAM" id="SSF52540">
    <property type="entry name" value="P-loop containing nucleoside triphosphate hydrolases"/>
    <property type="match status" value="1"/>
</dbReference>
<accession>A0ABP3GWZ2</accession>
<dbReference type="EMBL" id="BAAAEI010000007">
    <property type="protein sequence ID" value="GAA0353896.1"/>
    <property type="molecule type" value="Genomic_DNA"/>
</dbReference>
<dbReference type="SUPFAM" id="SSF160246">
    <property type="entry name" value="EspE N-terminal domain-like"/>
    <property type="match status" value="1"/>
</dbReference>
<sequence length="556" mass="61817">MPISYTVEQFESVLLDAGVSQQDLEKAKTYQRKFGGEIEQLLLNLGALAEEQLTDIYASLLSTPVLDNLDGLEKQNEIGLNETFLLSRKWLALNRQANVVRFITSQPLNWDVQQYLELTEVEPEILLCNDALFEQARSLWFESVDGIARNKDEVEGLSDTEEDRLRELASEAPTVNLLNSLISKGLKLGASDMHIEPVESRARVRYRIDGVLHDLDTIPRRLQLPVVSRLKILSGMDIAEKRRPQDGKIELKIANTELDIRVSALPLNDGESVVLRFLRKDSVRYDMEVLGLAPDIQQWLDEDLTHTAGVILLTGPTGSGKTTTLYTFLNKLNSDQVKIITLEDPVEYQLDGVNQVQVNADIGFTFAAGLRSIVRQDPDVIMVGEIRDKESAQIAMQSALTGHLVFSTVHTNDAPSAYTRLIDLGVEEFLLNAAIVSIVAQRLARKLCPHCAKKHPEALELIDKYGLTNFASKDEISLLAPVGCDRCDNTGYKGRTAIVEYLRCDDKLRALDKGSGFVQAAKALNKDLGRRTLLEDGLLKAVRGITSIEEVIRVAG</sequence>
<dbReference type="Gene3D" id="3.40.50.300">
    <property type="entry name" value="P-loop containing nucleotide triphosphate hydrolases"/>
    <property type="match status" value="1"/>
</dbReference>
<dbReference type="PROSITE" id="PS00662">
    <property type="entry name" value="T2SP_E"/>
    <property type="match status" value="1"/>
</dbReference>
<evidence type="ECO:0000256" key="2">
    <source>
        <dbReference type="ARBA" id="ARBA00022741"/>
    </source>
</evidence>
<dbReference type="InterPro" id="IPR003593">
    <property type="entry name" value="AAA+_ATPase"/>
</dbReference>
<feature type="domain" description="Bacterial type II secretion system protein E" evidence="4">
    <location>
        <begin position="374"/>
        <end position="388"/>
    </location>
</feature>
<protein>
    <submittedName>
        <fullName evidence="5">GspE/PulE family protein</fullName>
    </submittedName>
</protein>
<name>A0ABP3GWZ2_9ALTE</name>
<comment type="similarity">
    <text evidence="1">Belongs to the GSP E family.</text>
</comment>
<dbReference type="PANTHER" id="PTHR30258">
    <property type="entry name" value="TYPE II SECRETION SYSTEM PROTEIN GSPE-RELATED"/>
    <property type="match status" value="1"/>
</dbReference>
<dbReference type="Pfam" id="PF00437">
    <property type="entry name" value="T2SSE"/>
    <property type="match status" value="1"/>
</dbReference>
<dbReference type="PANTHER" id="PTHR30258:SF2">
    <property type="entry name" value="COMG OPERON PROTEIN 1"/>
    <property type="match status" value="1"/>
</dbReference>
<dbReference type="InterPro" id="IPR037257">
    <property type="entry name" value="T2SS_E_N_sf"/>
</dbReference>
<keyword evidence="2" id="KW-0547">Nucleotide-binding</keyword>
<reference evidence="6" key="1">
    <citation type="journal article" date="2019" name="Int. J. Syst. Evol. Microbiol.">
        <title>The Global Catalogue of Microorganisms (GCM) 10K type strain sequencing project: providing services to taxonomists for standard genome sequencing and annotation.</title>
        <authorList>
            <consortium name="The Broad Institute Genomics Platform"/>
            <consortium name="The Broad Institute Genome Sequencing Center for Infectious Disease"/>
            <person name="Wu L."/>
            <person name="Ma J."/>
        </authorList>
    </citation>
    <scope>NUCLEOTIDE SEQUENCE [LARGE SCALE GENOMIC DNA]</scope>
    <source>
        <strain evidence="6">JCM 13378</strain>
    </source>
</reference>
<evidence type="ECO:0000313" key="6">
    <source>
        <dbReference type="Proteomes" id="UP001501757"/>
    </source>
</evidence>
<dbReference type="Proteomes" id="UP001501757">
    <property type="component" value="Unassembled WGS sequence"/>
</dbReference>
<dbReference type="InterPro" id="IPR027417">
    <property type="entry name" value="P-loop_NTPase"/>
</dbReference>
<keyword evidence="6" id="KW-1185">Reference proteome</keyword>